<keyword evidence="1 2" id="KW-0808">Transferase</keyword>
<dbReference type="InterPro" id="IPR004615">
    <property type="entry name" value="DNA_pol_III_psi"/>
</dbReference>
<comment type="function">
    <text evidence="1">Part of the beta sliding clamp loading complex, which hydrolyzes ATP to load the beta clamp onto primed DNA to form the DNA replication pre-initiation complex. DNA polymerase III is a complex, multichain enzyme responsible for most of the replicative synthesis in bacteria. This DNA polymerase also exhibits 3' to 5' exonuclease activity.</text>
</comment>
<proteinExistence type="predicted"/>
<name>A0A451DCX5_9GAMM</name>
<evidence type="ECO:0000256" key="1">
    <source>
        <dbReference type="PIRNR" id="PIRNR029225"/>
    </source>
</evidence>
<dbReference type="GO" id="GO:0008408">
    <property type="term" value="F:3'-5' exonuclease activity"/>
    <property type="evidence" value="ECO:0007669"/>
    <property type="project" value="InterPro"/>
</dbReference>
<gene>
    <name evidence="2" type="primary">holD</name>
    <name evidence="2" type="ORF">ERCILAFE3058_293</name>
</gene>
<evidence type="ECO:0000313" key="3">
    <source>
        <dbReference type="Proteomes" id="UP000294418"/>
    </source>
</evidence>
<dbReference type="RefSeq" id="WP_232037572.1">
    <property type="nucleotide sequence ID" value="NZ_LR217720.1"/>
</dbReference>
<evidence type="ECO:0000313" key="2">
    <source>
        <dbReference type="EMBL" id="VFP84210.1"/>
    </source>
</evidence>
<dbReference type="GO" id="GO:0003887">
    <property type="term" value="F:DNA-directed DNA polymerase activity"/>
    <property type="evidence" value="ECO:0007669"/>
    <property type="project" value="UniProtKB-KW"/>
</dbReference>
<dbReference type="SUPFAM" id="SSF102220">
    <property type="entry name" value="DNA polymerase III psi subunit"/>
    <property type="match status" value="1"/>
</dbReference>
<dbReference type="Gene3D" id="3.40.50.10220">
    <property type="entry name" value="DNA polymerase III, psi subunit"/>
    <property type="match status" value="1"/>
</dbReference>
<dbReference type="PIRSF" id="PIRSF029225">
    <property type="entry name" value="DNA_pol_III_psi"/>
    <property type="match status" value="1"/>
</dbReference>
<accession>A0A451DCX5</accession>
<dbReference type="EMBL" id="LR217720">
    <property type="protein sequence ID" value="VFP84210.1"/>
    <property type="molecule type" value="Genomic_DNA"/>
</dbReference>
<dbReference type="InterPro" id="IPR036654">
    <property type="entry name" value="DNA_pol_III_psi_sf"/>
</dbReference>
<reference evidence="2 3" key="1">
    <citation type="submission" date="2019-02" db="EMBL/GenBank/DDBJ databases">
        <authorList>
            <person name="Manzano-Marin A."/>
            <person name="Manzano-Marin A."/>
        </authorList>
    </citation>
    <scope>NUCLEOTIDE SEQUENCE [LARGE SCALE GENOMIC DNA]</scope>
    <source>
        <strain evidence="2 3">ErCilaricifoliae</strain>
    </source>
</reference>
<dbReference type="Proteomes" id="UP000294418">
    <property type="component" value="Chromosome"/>
</dbReference>
<protein>
    <recommendedName>
        <fullName evidence="1">DNA polymerase III subunit psi</fullName>
    </recommendedName>
</protein>
<keyword evidence="1" id="KW-0239">DNA-directed DNA polymerase</keyword>
<dbReference type="Pfam" id="PF03603">
    <property type="entry name" value="DNA_III_psi"/>
    <property type="match status" value="1"/>
</dbReference>
<keyword evidence="1 2" id="KW-0548">Nucleotidyltransferase</keyword>
<keyword evidence="1" id="KW-0235">DNA replication</keyword>
<sequence length="138" mass="16360">MSYRRDQVLQKMGITQYTLRQPYALKEQTVIGLSSEIRLVIISDDMLALTDPLVDDVLHTLHINYLQVQILTLQHLHTLPCFSNDFCWWFLGAKVPKIFTGIRIISPTLHELYHNYDAKRSLWKQIYQYKLDIITRIR</sequence>
<organism evidence="2 3">
    <name type="scientific">Candidatus Erwinia haradaeae</name>
    <dbReference type="NCBI Taxonomy" id="1922217"/>
    <lineage>
        <taxon>Bacteria</taxon>
        <taxon>Pseudomonadati</taxon>
        <taxon>Pseudomonadota</taxon>
        <taxon>Gammaproteobacteria</taxon>
        <taxon>Enterobacterales</taxon>
        <taxon>Erwiniaceae</taxon>
        <taxon>Erwinia</taxon>
    </lineage>
</organism>
<dbReference type="GO" id="GO:0006260">
    <property type="term" value="P:DNA replication"/>
    <property type="evidence" value="ECO:0007669"/>
    <property type="project" value="UniProtKB-KW"/>
</dbReference>
<dbReference type="AlphaFoldDB" id="A0A451DCX5"/>